<dbReference type="GO" id="GO:0005737">
    <property type="term" value="C:cytoplasm"/>
    <property type="evidence" value="ECO:0007669"/>
    <property type="project" value="TreeGrafter"/>
</dbReference>
<evidence type="ECO:0000313" key="4">
    <source>
        <dbReference type="EMBL" id="ETO16191.1"/>
    </source>
</evidence>
<dbReference type="GO" id="GO:0016879">
    <property type="term" value="F:ligase activity, forming carbon-nitrogen bonds"/>
    <property type="evidence" value="ECO:0007669"/>
    <property type="project" value="TreeGrafter"/>
</dbReference>
<feature type="region of interest" description="Disordered" evidence="2">
    <location>
        <begin position="38"/>
        <end position="76"/>
    </location>
</feature>
<dbReference type="EMBL" id="ASPP01018495">
    <property type="protein sequence ID" value="ETO16191.1"/>
    <property type="molecule type" value="Genomic_DNA"/>
</dbReference>
<sequence>MSSFRFAFIASSRSFLRTALATLTVGSGVILLRSNAAVEPTPKEKSTNESSQSSTENNRKEKEHLPYLSISPQAATSTRNHSAKTVWIVSNSGFKSGKFPKGHTLISLKRSLEKRGFDVKILSTYDMDLFLEAGLKQVTREQRIENTILKQSLARMRKIEFQKKWQAKGKQLQQIDNSTNKTTFELPRFVIARTGSTSKFREYSFYRYLESLGVPVVNSPIAINYASNKFLTYTLLAEQNVAVPKTILLNSTLRIHKLIKLLFSKKLCKKKKKKKKKWNSRGFKSKASDITKVHKMQYPVVLKILKREQTNLGSQRNLLLVQDSSGGRGVFLARDEKELSSLLRMSQFATSNTQMIAQECMNESIGMDVRVWVVGDKAHGACMRYNEKDFRSNVGQGGFPHHFDLDEEGKQLAVRASQVLGLDWSGVDLLLDHKDPITGKCVWRVGEVNSSPGWDTDSDKLIGVNLADAIIEHICQRYNIEVVTTTPTDATQTNT</sequence>
<evidence type="ECO:0000256" key="2">
    <source>
        <dbReference type="SAM" id="MobiDB-lite"/>
    </source>
</evidence>
<dbReference type="Gene3D" id="3.30.470.20">
    <property type="entry name" value="ATP-grasp fold, B domain"/>
    <property type="match status" value="1"/>
</dbReference>
<keyword evidence="1" id="KW-0547">Nucleotide-binding</keyword>
<evidence type="ECO:0000259" key="3">
    <source>
        <dbReference type="PROSITE" id="PS50975"/>
    </source>
</evidence>
<feature type="domain" description="ATP-grasp" evidence="3">
    <location>
        <begin position="265"/>
        <end position="475"/>
    </location>
</feature>
<dbReference type="GO" id="GO:0046872">
    <property type="term" value="F:metal ion binding"/>
    <property type="evidence" value="ECO:0007669"/>
    <property type="project" value="InterPro"/>
</dbReference>
<dbReference type="InterPro" id="IPR011761">
    <property type="entry name" value="ATP-grasp"/>
</dbReference>
<keyword evidence="1" id="KW-0067">ATP-binding</keyword>
<evidence type="ECO:0000256" key="1">
    <source>
        <dbReference type="PROSITE-ProRule" id="PRU00409"/>
    </source>
</evidence>
<dbReference type="SUPFAM" id="SSF56059">
    <property type="entry name" value="Glutathione synthetase ATP-binding domain-like"/>
    <property type="match status" value="1"/>
</dbReference>
<dbReference type="PANTHER" id="PTHR21621">
    <property type="entry name" value="RIBOSOMAL PROTEIN S6 MODIFICATION PROTEIN"/>
    <property type="match status" value="1"/>
</dbReference>
<dbReference type="AlphaFoldDB" id="X6MRA0"/>
<keyword evidence="4" id="KW-0436">Ligase</keyword>
<dbReference type="InterPro" id="IPR013651">
    <property type="entry name" value="ATP-grasp_RimK-type"/>
</dbReference>
<name>X6MRA0_RETFI</name>
<dbReference type="PROSITE" id="PS50975">
    <property type="entry name" value="ATP_GRASP"/>
    <property type="match status" value="1"/>
</dbReference>
<proteinExistence type="predicted"/>
<dbReference type="OrthoDB" id="10265738at2759"/>
<dbReference type="Proteomes" id="UP000023152">
    <property type="component" value="Unassembled WGS sequence"/>
</dbReference>
<dbReference type="GO" id="GO:0005524">
    <property type="term" value="F:ATP binding"/>
    <property type="evidence" value="ECO:0007669"/>
    <property type="project" value="UniProtKB-UniRule"/>
</dbReference>
<reference evidence="4 5" key="1">
    <citation type="journal article" date="2013" name="Curr. Biol.">
        <title>The Genome of the Foraminiferan Reticulomyxa filosa.</title>
        <authorList>
            <person name="Glockner G."/>
            <person name="Hulsmann N."/>
            <person name="Schleicher M."/>
            <person name="Noegel A.A."/>
            <person name="Eichinger L."/>
            <person name="Gallinger C."/>
            <person name="Pawlowski J."/>
            <person name="Sierra R."/>
            <person name="Euteneuer U."/>
            <person name="Pillet L."/>
            <person name="Moustafa A."/>
            <person name="Platzer M."/>
            <person name="Groth M."/>
            <person name="Szafranski K."/>
            <person name="Schliwa M."/>
        </authorList>
    </citation>
    <scope>NUCLEOTIDE SEQUENCE [LARGE SCALE GENOMIC DNA]</scope>
</reference>
<accession>X6MRA0</accession>
<protein>
    <submittedName>
        <fullName evidence="4">Alpha-L-glutamate ligase, RimK family</fullName>
    </submittedName>
</protein>
<dbReference type="Gene3D" id="3.40.50.20">
    <property type="match status" value="1"/>
</dbReference>
<comment type="caution">
    <text evidence="4">The sequence shown here is derived from an EMBL/GenBank/DDBJ whole genome shotgun (WGS) entry which is preliminary data.</text>
</comment>
<evidence type="ECO:0000313" key="5">
    <source>
        <dbReference type="Proteomes" id="UP000023152"/>
    </source>
</evidence>
<keyword evidence="5" id="KW-1185">Reference proteome</keyword>
<organism evidence="4 5">
    <name type="scientific">Reticulomyxa filosa</name>
    <dbReference type="NCBI Taxonomy" id="46433"/>
    <lineage>
        <taxon>Eukaryota</taxon>
        <taxon>Sar</taxon>
        <taxon>Rhizaria</taxon>
        <taxon>Retaria</taxon>
        <taxon>Foraminifera</taxon>
        <taxon>Monothalamids</taxon>
        <taxon>Reticulomyxidae</taxon>
        <taxon>Reticulomyxa</taxon>
    </lineage>
</organism>
<gene>
    <name evidence="4" type="ORF">RFI_21172</name>
</gene>
<dbReference type="PANTHER" id="PTHR21621:SF0">
    <property type="entry name" value="BETA-CITRYLGLUTAMATE SYNTHASE B-RELATED"/>
    <property type="match status" value="1"/>
</dbReference>
<dbReference type="Pfam" id="PF08443">
    <property type="entry name" value="RimK"/>
    <property type="match status" value="1"/>
</dbReference>